<dbReference type="Gene3D" id="2.40.128.110">
    <property type="entry name" value="Lipid/polyisoprenoid-binding, YceI-like"/>
    <property type="match status" value="1"/>
</dbReference>
<dbReference type="PANTHER" id="PTHR34406">
    <property type="entry name" value="PROTEIN YCEI"/>
    <property type="match status" value="1"/>
</dbReference>
<dbReference type="SUPFAM" id="SSF101874">
    <property type="entry name" value="YceI-like"/>
    <property type="match status" value="1"/>
</dbReference>
<reference evidence="4" key="1">
    <citation type="submission" date="2016-11" db="EMBL/GenBank/DDBJ databases">
        <authorList>
            <person name="Varghese N."/>
            <person name="Submissions S."/>
        </authorList>
    </citation>
    <scope>NUCLEOTIDE SEQUENCE [LARGE SCALE GENOMIC DNA]</scope>
    <source>
        <strain evidence="4">DSM 1811</strain>
    </source>
</reference>
<accession>A0A1M7JNT8</accession>
<dbReference type="Pfam" id="PF04264">
    <property type="entry name" value="YceI"/>
    <property type="match status" value="1"/>
</dbReference>
<keyword evidence="4" id="KW-1185">Reference proteome</keyword>
<feature type="domain" description="Lipid/polyisoprenoid-binding YceI-like" evidence="2">
    <location>
        <begin position="30"/>
        <end position="170"/>
    </location>
</feature>
<feature type="signal peptide" evidence="1">
    <location>
        <begin position="1"/>
        <end position="21"/>
    </location>
</feature>
<name>A0A1M7JNT8_9FLAO</name>
<dbReference type="PANTHER" id="PTHR34406:SF1">
    <property type="entry name" value="PROTEIN YCEI"/>
    <property type="match status" value="1"/>
</dbReference>
<feature type="chain" id="PRO_5009927311" evidence="1">
    <location>
        <begin position="22"/>
        <end position="192"/>
    </location>
</feature>
<evidence type="ECO:0000259" key="2">
    <source>
        <dbReference type="Pfam" id="PF04264"/>
    </source>
</evidence>
<keyword evidence="1" id="KW-0732">Signal</keyword>
<proteinExistence type="predicted"/>
<dbReference type="STRING" id="29534.SAMN05444366_3450"/>
<gene>
    <name evidence="3" type="ORF">SAMN05444366_3450</name>
</gene>
<organism evidence="3 4">
    <name type="scientific">Flavobacterium saccharophilum</name>
    <dbReference type="NCBI Taxonomy" id="29534"/>
    <lineage>
        <taxon>Bacteria</taxon>
        <taxon>Pseudomonadati</taxon>
        <taxon>Bacteroidota</taxon>
        <taxon>Flavobacteriia</taxon>
        <taxon>Flavobacteriales</taxon>
        <taxon>Flavobacteriaceae</taxon>
        <taxon>Flavobacterium</taxon>
    </lineage>
</organism>
<evidence type="ECO:0000313" key="3">
    <source>
        <dbReference type="EMBL" id="SHM54760.1"/>
    </source>
</evidence>
<evidence type="ECO:0000256" key="1">
    <source>
        <dbReference type="SAM" id="SignalP"/>
    </source>
</evidence>
<evidence type="ECO:0000313" key="4">
    <source>
        <dbReference type="Proteomes" id="UP000184121"/>
    </source>
</evidence>
<sequence>MTIMKRTTLLILLFSAFSLFAQEKFTTNTATVNFEASVPLFEEVKAVNRSVAIVLEPKTSVFICTVVVKDFRFKLDLMQEHFNDNYMESNRYPKAVFKGKIAKFDLKDINETEKEYTIKGKLTVRGKSKEIEVKAYLKKVNEGIQIHSDFPIAVSDFNIQIPNRIAEKISQTANTDLIGVIRNEDAFLVTLK</sequence>
<dbReference type="AlphaFoldDB" id="A0A1M7JNT8"/>
<dbReference type="Proteomes" id="UP000184121">
    <property type="component" value="Unassembled WGS sequence"/>
</dbReference>
<protein>
    <submittedName>
        <fullName evidence="3">YceI-like domain-containing protein</fullName>
    </submittedName>
</protein>
<dbReference type="InterPro" id="IPR036761">
    <property type="entry name" value="TTHA0802/YceI-like_sf"/>
</dbReference>
<dbReference type="EMBL" id="FRBY01000005">
    <property type="protein sequence ID" value="SHM54760.1"/>
    <property type="molecule type" value="Genomic_DNA"/>
</dbReference>
<dbReference type="InterPro" id="IPR007372">
    <property type="entry name" value="Lipid/polyisoprenoid-bd_YceI"/>
</dbReference>